<feature type="compositionally biased region" description="Basic residues" evidence="1">
    <location>
        <begin position="13"/>
        <end position="45"/>
    </location>
</feature>
<keyword evidence="3" id="KW-1185">Reference proteome</keyword>
<gene>
    <name evidence="2" type="ORF">DV701_07620</name>
</gene>
<proteinExistence type="predicted"/>
<sequence length="65" mass="7713">MGRGHPVLPRPDHRGRGHRRRADVRYAARQHRRDHRPGHRLHRRDRLPDPAGDPRRDVGLGVRLR</sequence>
<evidence type="ECO:0000313" key="3">
    <source>
        <dbReference type="Proteomes" id="UP000253790"/>
    </source>
</evidence>
<dbReference type="KEGG" id="orn:DV701_07620"/>
<feature type="region of interest" description="Disordered" evidence="1">
    <location>
        <begin position="1"/>
        <end position="65"/>
    </location>
</feature>
<name>A0A345NLV4_9MICO</name>
<dbReference type="EMBL" id="CP031229">
    <property type="protein sequence ID" value="AXH96012.1"/>
    <property type="molecule type" value="Genomic_DNA"/>
</dbReference>
<protein>
    <submittedName>
        <fullName evidence="2">Uncharacterized protein</fullName>
    </submittedName>
</protein>
<evidence type="ECO:0000256" key="1">
    <source>
        <dbReference type="SAM" id="MobiDB-lite"/>
    </source>
</evidence>
<accession>A0A345NLV4</accession>
<feature type="compositionally biased region" description="Basic and acidic residues" evidence="1">
    <location>
        <begin position="46"/>
        <end position="58"/>
    </location>
</feature>
<evidence type="ECO:0000313" key="2">
    <source>
        <dbReference type="EMBL" id="AXH96012.1"/>
    </source>
</evidence>
<dbReference type="Proteomes" id="UP000253790">
    <property type="component" value="Chromosome"/>
</dbReference>
<dbReference type="AlphaFoldDB" id="A0A345NLV4"/>
<reference evidence="2 3" key="1">
    <citation type="submission" date="2018-07" db="EMBL/GenBank/DDBJ databases">
        <title>Complete genome sequencing of Ornithinimicrobium sp. AMA3305.</title>
        <authorList>
            <person name="Bae J.-W."/>
        </authorList>
    </citation>
    <scope>NUCLEOTIDE SEQUENCE [LARGE SCALE GENOMIC DNA]</scope>
    <source>
        <strain evidence="2 3">AMA3305</strain>
    </source>
</reference>
<organism evidence="2 3">
    <name type="scientific">Ornithinimicrobium avium</name>
    <dbReference type="NCBI Taxonomy" id="2283195"/>
    <lineage>
        <taxon>Bacteria</taxon>
        <taxon>Bacillati</taxon>
        <taxon>Actinomycetota</taxon>
        <taxon>Actinomycetes</taxon>
        <taxon>Micrococcales</taxon>
        <taxon>Ornithinimicrobiaceae</taxon>
        <taxon>Ornithinimicrobium</taxon>
    </lineage>
</organism>